<feature type="transmembrane region" description="Helical" evidence="6">
    <location>
        <begin position="88"/>
        <end position="107"/>
    </location>
</feature>
<evidence type="ECO:0000256" key="6">
    <source>
        <dbReference type="SAM" id="Phobius"/>
    </source>
</evidence>
<feature type="transmembrane region" description="Helical" evidence="6">
    <location>
        <begin position="204"/>
        <end position="228"/>
    </location>
</feature>
<organism evidence="7 8">
    <name type="scientific">Candidatus Criblamydia sequanensis CRIB-18</name>
    <dbReference type="NCBI Taxonomy" id="1437425"/>
    <lineage>
        <taxon>Bacteria</taxon>
        <taxon>Pseudomonadati</taxon>
        <taxon>Chlamydiota</taxon>
        <taxon>Chlamydiia</taxon>
        <taxon>Parachlamydiales</taxon>
        <taxon>Candidatus Criblamydiaceae</taxon>
        <taxon>Candidatus Criblamydia</taxon>
    </lineage>
</organism>
<feature type="transmembrane region" description="Helical" evidence="6">
    <location>
        <begin position="6"/>
        <end position="24"/>
    </location>
</feature>
<dbReference type="RefSeq" id="WP_041016793.1">
    <property type="nucleotide sequence ID" value="NZ_CCEJ010000003.1"/>
</dbReference>
<evidence type="ECO:0000256" key="5">
    <source>
        <dbReference type="ARBA" id="ARBA00023136"/>
    </source>
</evidence>
<comment type="subcellular location">
    <subcellularLocation>
        <location evidence="1">Membrane</location>
        <topology evidence="1">Multi-pass membrane protein</topology>
    </subcellularLocation>
</comment>
<feature type="transmembrane region" description="Helical" evidence="6">
    <location>
        <begin position="141"/>
        <end position="159"/>
    </location>
</feature>
<accession>A0A090D113</accession>
<dbReference type="NCBIfam" id="TIGR03718">
    <property type="entry name" value="R_switched_Alx"/>
    <property type="match status" value="1"/>
</dbReference>
<evidence type="ECO:0000256" key="2">
    <source>
        <dbReference type="ARBA" id="ARBA00007511"/>
    </source>
</evidence>
<dbReference type="eggNOG" id="COG0861">
    <property type="taxonomic scope" value="Bacteria"/>
</dbReference>
<keyword evidence="3 6" id="KW-0812">Transmembrane</keyword>
<sequence>MQVLFWIGFIAGIIGLISIDLLMTRNKKEPTLGHSLLWTLIWIFVALLFNVFIYFLYEYGLFGFVSGGLGGATPALQYFTGYIVEKSLSLDNIFVIAFIFSYFQIPLKYQHEVLFYGIIGAIVFRLIMILLGLALLNAFHFMYYIFGVLLLITAFKMLFMHKEEIDPDKNYFTKLMKKVMPVTQKLHEDHFFVRIDGVLHMTPVFLALLVVETTDILFAIDSIPAIFAITKDPFIVFTSNVFAILGLRSLYFVLAHALNKFYYLRYSLIFLLAFVGLKMLLIDLYPIPLSISLYVILFILAMGVLASYFNWEKILDIWSSPVFNDLKKLGQVTLAEQTGVILLAIGITLLILGIMQLAIRGIGWILIPIGILIIFREVLYALKIFRSIREERKKERDSKK</sequence>
<keyword evidence="4 6" id="KW-1133">Transmembrane helix</keyword>
<comment type="similarity">
    <text evidence="2">Belongs to the TerC family.</text>
</comment>
<dbReference type="GO" id="GO:0016020">
    <property type="term" value="C:membrane"/>
    <property type="evidence" value="ECO:0007669"/>
    <property type="project" value="UniProtKB-SubCell"/>
</dbReference>
<reference evidence="7" key="2">
    <citation type="submission" date="2014-09" db="EMBL/GenBank/DDBJ databases">
        <title>Criblamydia sequanensis harbors a mega-plasmid encoding arsenite resistance.</title>
        <authorList>
            <person name="Bertelli C."/>
            <person name="Goesmann A."/>
            <person name="Greub G."/>
        </authorList>
    </citation>
    <scope>NUCLEOTIDE SEQUENCE [LARGE SCALE GENOMIC DNA]</scope>
    <source>
        <strain evidence="7">CRIB-18</strain>
    </source>
</reference>
<feature type="transmembrane region" description="Helical" evidence="6">
    <location>
        <begin position="266"/>
        <end position="285"/>
    </location>
</feature>
<dbReference type="PANTHER" id="PTHR30238">
    <property type="entry name" value="MEMBRANE BOUND PREDICTED REDOX MODULATOR"/>
    <property type="match status" value="1"/>
</dbReference>
<dbReference type="InterPro" id="IPR005496">
    <property type="entry name" value="Integral_membrane_TerC"/>
</dbReference>
<evidence type="ECO:0000256" key="1">
    <source>
        <dbReference type="ARBA" id="ARBA00004141"/>
    </source>
</evidence>
<feature type="transmembrane region" description="Helical" evidence="6">
    <location>
        <begin position="291"/>
        <end position="311"/>
    </location>
</feature>
<feature type="transmembrane region" description="Helical" evidence="6">
    <location>
        <begin position="234"/>
        <end position="254"/>
    </location>
</feature>
<dbReference type="OrthoDB" id="9783692at2"/>
<name>A0A090D113_9BACT</name>
<dbReference type="AlphaFoldDB" id="A0A090D113"/>
<proteinExistence type="inferred from homology"/>
<evidence type="ECO:0000256" key="4">
    <source>
        <dbReference type="ARBA" id="ARBA00022989"/>
    </source>
</evidence>
<feature type="transmembrane region" description="Helical" evidence="6">
    <location>
        <begin position="361"/>
        <end position="382"/>
    </location>
</feature>
<evidence type="ECO:0000313" key="7">
    <source>
        <dbReference type="EMBL" id="CDR33273.1"/>
    </source>
</evidence>
<evidence type="ECO:0000256" key="3">
    <source>
        <dbReference type="ARBA" id="ARBA00022692"/>
    </source>
</evidence>
<protein>
    <submittedName>
        <fullName evidence="7">Conserved putative membrane protein</fullName>
    </submittedName>
</protein>
<dbReference type="Pfam" id="PF03741">
    <property type="entry name" value="TerC"/>
    <property type="match status" value="1"/>
</dbReference>
<dbReference type="InterPro" id="IPR022369">
    <property type="entry name" value="Integral_membrane_TerC_rswitch"/>
</dbReference>
<feature type="transmembrane region" description="Helical" evidence="6">
    <location>
        <begin position="36"/>
        <end position="57"/>
    </location>
</feature>
<dbReference type="PANTHER" id="PTHR30238:SF0">
    <property type="entry name" value="THYLAKOID MEMBRANE PROTEIN TERC, CHLOROPLASTIC"/>
    <property type="match status" value="1"/>
</dbReference>
<dbReference type="Proteomes" id="UP000031552">
    <property type="component" value="Unassembled WGS sequence"/>
</dbReference>
<feature type="transmembrane region" description="Helical" evidence="6">
    <location>
        <begin position="332"/>
        <end position="355"/>
    </location>
</feature>
<dbReference type="EMBL" id="CCEJ010000003">
    <property type="protein sequence ID" value="CDR33273.1"/>
    <property type="molecule type" value="Genomic_DNA"/>
</dbReference>
<evidence type="ECO:0000313" key="8">
    <source>
        <dbReference type="Proteomes" id="UP000031552"/>
    </source>
</evidence>
<comment type="caution">
    <text evidence="7">The sequence shown here is derived from an EMBL/GenBank/DDBJ whole genome shotgun (WGS) entry which is preliminary data.</text>
</comment>
<feature type="transmembrane region" description="Helical" evidence="6">
    <location>
        <begin position="114"/>
        <end position="135"/>
    </location>
</feature>
<gene>
    <name evidence="7" type="ORF">CSEC_0436</name>
</gene>
<reference evidence="7" key="1">
    <citation type="submission" date="2013-12" db="EMBL/GenBank/DDBJ databases">
        <authorList>
            <person name="Linke B."/>
        </authorList>
    </citation>
    <scope>NUCLEOTIDE SEQUENCE [LARGE SCALE GENOMIC DNA]</scope>
    <source>
        <strain evidence="7">CRIB-18</strain>
    </source>
</reference>
<keyword evidence="8" id="KW-1185">Reference proteome</keyword>
<keyword evidence="5 6" id="KW-0472">Membrane</keyword>